<protein>
    <submittedName>
        <fullName evidence="1">Uncharacterized protein</fullName>
    </submittedName>
</protein>
<organism evidence="1 2">
    <name type="scientific">Paracoccidioides brasiliensis</name>
    <dbReference type="NCBI Taxonomy" id="121759"/>
    <lineage>
        <taxon>Eukaryota</taxon>
        <taxon>Fungi</taxon>
        <taxon>Dikarya</taxon>
        <taxon>Ascomycota</taxon>
        <taxon>Pezizomycotina</taxon>
        <taxon>Eurotiomycetes</taxon>
        <taxon>Eurotiomycetidae</taxon>
        <taxon>Onygenales</taxon>
        <taxon>Ajellomycetaceae</taxon>
        <taxon>Paracoccidioides</taxon>
    </lineage>
</organism>
<name>A0A1D2JA88_PARBR</name>
<comment type="caution">
    <text evidence="1">The sequence shown here is derived from an EMBL/GenBank/DDBJ whole genome shotgun (WGS) entry which is preliminary data.</text>
</comment>
<dbReference type="AlphaFoldDB" id="A0A1D2JA88"/>
<reference evidence="1 2" key="1">
    <citation type="submission" date="2016-06" db="EMBL/GenBank/DDBJ databases">
        <authorList>
            <person name="Kjaerup R.B."/>
            <person name="Dalgaard T.S."/>
            <person name="Juul-Madsen H.R."/>
        </authorList>
    </citation>
    <scope>NUCLEOTIDE SEQUENCE [LARGE SCALE GENOMIC DNA]</scope>
    <source>
        <strain evidence="1 2">Pb300</strain>
    </source>
</reference>
<accession>A0A1D2JA88</accession>
<evidence type="ECO:0000313" key="1">
    <source>
        <dbReference type="EMBL" id="ODH22922.1"/>
    </source>
</evidence>
<dbReference type="Proteomes" id="UP000242814">
    <property type="component" value="Unassembled WGS sequence"/>
</dbReference>
<gene>
    <name evidence="1" type="ORF">ACO22_05450</name>
</gene>
<dbReference type="EMBL" id="LZYO01000245">
    <property type="protein sequence ID" value="ODH22922.1"/>
    <property type="molecule type" value="Genomic_DNA"/>
</dbReference>
<dbReference type="VEuPathDB" id="FungiDB:PADG_03579"/>
<sequence length="225" mass="25413">MPSIIREPYIERSGFSRQPRDDEKYVMDKYSQHALRCIVCSRPYEAFCNGRPLCSRGNHYATNILQYVYQKCGKAYSLVDREQGRYSQVLIPKDCHVVHDLLKALESGLMLPTRRRTVPIVVHHPKPAIETTLNQPRILQRQTMPSAVIPHSSLSLSRNGLYIYRRGSLFGDDLSRRTSPASSQRMIDLGLSTEVDVQTNGGSLSDELRYATPTNSAKTTAKTGI</sequence>
<evidence type="ECO:0000313" key="2">
    <source>
        <dbReference type="Proteomes" id="UP000242814"/>
    </source>
</evidence>
<dbReference type="VEuPathDB" id="FungiDB:PABG_01814"/>
<proteinExistence type="predicted"/>